<feature type="transmembrane region" description="Helical" evidence="1">
    <location>
        <begin position="39"/>
        <end position="55"/>
    </location>
</feature>
<evidence type="ECO:0000313" key="3">
    <source>
        <dbReference type="Proteomes" id="UP000004217"/>
    </source>
</evidence>
<keyword evidence="1" id="KW-0472">Membrane</keyword>
<dbReference type="Proteomes" id="UP000004217">
    <property type="component" value="Unassembled WGS sequence"/>
</dbReference>
<proteinExistence type="predicted"/>
<dbReference type="PATRIC" id="fig|700597.3.peg.4357"/>
<keyword evidence="1" id="KW-0812">Transmembrane</keyword>
<keyword evidence="3" id="KW-1185">Reference proteome</keyword>
<dbReference type="RefSeq" id="WP_007498686.1">
    <property type="nucleotide sequence ID" value="NZ_AGBF01000088.1"/>
</dbReference>
<dbReference type="EMBL" id="AGBF01000088">
    <property type="protein sequence ID" value="EGX57537.1"/>
    <property type="molecule type" value="Genomic_DNA"/>
</dbReference>
<protein>
    <submittedName>
        <fullName evidence="2">Uncharacterized protein</fullName>
    </submittedName>
</protein>
<gene>
    <name evidence="2" type="ORF">SZN_22196</name>
</gene>
<accession>G2GG05</accession>
<name>G2GG05_9ACTN</name>
<evidence type="ECO:0000313" key="2">
    <source>
        <dbReference type="EMBL" id="EGX57537.1"/>
    </source>
</evidence>
<evidence type="ECO:0000256" key="1">
    <source>
        <dbReference type="SAM" id="Phobius"/>
    </source>
</evidence>
<organism evidence="2 3">
    <name type="scientific">Streptomyces zinciresistens K42</name>
    <dbReference type="NCBI Taxonomy" id="700597"/>
    <lineage>
        <taxon>Bacteria</taxon>
        <taxon>Bacillati</taxon>
        <taxon>Actinomycetota</taxon>
        <taxon>Actinomycetes</taxon>
        <taxon>Kitasatosporales</taxon>
        <taxon>Streptomycetaceae</taxon>
        <taxon>Streptomyces</taxon>
    </lineage>
</organism>
<sequence length="82" mass="8569">LRAVHPASRVEAHANLVVVRSLLVAVLPLIVIAFGVGDAPTVVLAAASVAIVFRGRRRARRLLKRHLEGLAPGLDLAGPGNP</sequence>
<reference evidence="2 3" key="1">
    <citation type="submission" date="2011-08" db="EMBL/GenBank/DDBJ databases">
        <authorList>
            <person name="Lin Y."/>
            <person name="Hao X."/>
            <person name="Johnstone L."/>
            <person name="Miller S.J."/>
            <person name="Wei G."/>
            <person name="Rensing C."/>
        </authorList>
    </citation>
    <scope>NUCLEOTIDE SEQUENCE [LARGE SCALE GENOMIC DNA]</scope>
    <source>
        <strain evidence="2 3">K42</strain>
    </source>
</reference>
<feature type="non-terminal residue" evidence="2">
    <location>
        <position position="1"/>
    </location>
</feature>
<keyword evidence="1" id="KW-1133">Transmembrane helix</keyword>
<dbReference type="AlphaFoldDB" id="G2GG05"/>
<comment type="caution">
    <text evidence="2">The sequence shown here is derived from an EMBL/GenBank/DDBJ whole genome shotgun (WGS) entry which is preliminary data.</text>
</comment>